<organism evidence="11 12">
    <name type="scientific">Paenibacillus rhizophilus</name>
    <dbReference type="NCBI Taxonomy" id="1850366"/>
    <lineage>
        <taxon>Bacteria</taxon>
        <taxon>Bacillati</taxon>
        <taxon>Bacillota</taxon>
        <taxon>Bacilli</taxon>
        <taxon>Bacillales</taxon>
        <taxon>Paenibacillaceae</taxon>
        <taxon>Paenibacillus</taxon>
    </lineage>
</organism>
<gene>
    <name evidence="11" type="ORF">EH198_12690</name>
</gene>
<evidence type="ECO:0000256" key="5">
    <source>
        <dbReference type="ARBA" id="ARBA00023015"/>
    </source>
</evidence>
<keyword evidence="5" id="KW-0805">Transcription regulation</keyword>
<feature type="domain" description="HTH araC/xylS-type" evidence="9">
    <location>
        <begin position="335"/>
        <end position="433"/>
    </location>
</feature>
<keyword evidence="2" id="KW-0963">Cytoplasm</keyword>
<keyword evidence="12" id="KW-1185">Reference proteome</keyword>
<sequence>MKRAKGRRLRFVFLVLSIRRRLSGLYKVLITDDEWLIREGLKQTIDWQALECEIVAEASNGEQSLQAVKDYKPDILLTDIRMPVMNGMQLAEEAQRIHPNIRIIFLTGFDDFTYAQQAVKLKVADFVLKPTNPDELLEVIEKVCGEIKASRENETVEQELREWVAAGYTIVLEKLLHDQLMGISNPKSLKMLTELIDNHRLCNEGFRIALIQYEDHKYWHEQLKDDLHDHLWDILMGPPVTLGENRAALMIGADSGDHSKQLWRRIQEISGENQLAIGLSLPHRSFEDIGQAHREAVAALHFKRPGSGQKSGVHEFGDIELWGEQAVTPDAANFKQVEAFIQTRYAEELSLQQLASQFHVSEAHFSRLFRKHTGTTFIDYVTQVRMEKAMELLCSPDSRIYEVSLAVGYQDSRYFSQLFRKATGKTPTEFRKDRELL</sequence>
<dbReference type="Gene3D" id="3.40.50.2300">
    <property type="match status" value="1"/>
</dbReference>
<dbReference type="SUPFAM" id="SSF52172">
    <property type="entry name" value="CheY-like"/>
    <property type="match status" value="1"/>
</dbReference>
<dbReference type="InterPro" id="IPR011006">
    <property type="entry name" value="CheY-like_superfamily"/>
</dbReference>
<dbReference type="EMBL" id="RQPI01000006">
    <property type="protein sequence ID" value="RQW11178.1"/>
    <property type="molecule type" value="Genomic_DNA"/>
</dbReference>
<evidence type="ECO:0000313" key="11">
    <source>
        <dbReference type="EMBL" id="RQW11178.1"/>
    </source>
</evidence>
<evidence type="ECO:0000313" key="12">
    <source>
        <dbReference type="Proteomes" id="UP000282529"/>
    </source>
</evidence>
<dbReference type="PANTHER" id="PTHR42713">
    <property type="entry name" value="HISTIDINE KINASE-RELATED"/>
    <property type="match status" value="1"/>
</dbReference>
<dbReference type="PROSITE" id="PS00041">
    <property type="entry name" value="HTH_ARAC_FAMILY_1"/>
    <property type="match status" value="1"/>
</dbReference>
<dbReference type="Pfam" id="PF12833">
    <property type="entry name" value="HTH_18"/>
    <property type="match status" value="1"/>
</dbReference>
<dbReference type="GO" id="GO:0000160">
    <property type="term" value="P:phosphorelay signal transduction system"/>
    <property type="evidence" value="ECO:0007669"/>
    <property type="project" value="UniProtKB-KW"/>
</dbReference>
<protein>
    <submittedName>
        <fullName evidence="11">Response regulator</fullName>
    </submittedName>
</protein>
<dbReference type="InterPro" id="IPR001789">
    <property type="entry name" value="Sig_transdc_resp-reg_receiver"/>
</dbReference>
<dbReference type="GO" id="GO:0003700">
    <property type="term" value="F:DNA-binding transcription factor activity"/>
    <property type="evidence" value="ECO:0007669"/>
    <property type="project" value="InterPro"/>
</dbReference>
<dbReference type="PRINTS" id="PR00032">
    <property type="entry name" value="HTHARAC"/>
</dbReference>
<evidence type="ECO:0000256" key="6">
    <source>
        <dbReference type="ARBA" id="ARBA00023125"/>
    </source>
</evidence>
<dbReference type="OrthoDB" id="342399at2"/>
<dbReference type="InterPro" id="IPR020449">
    <property type="entry name" value="Tscrpt_reg_AraC-type_HTH"/>
</dbReference>
<dbReference type="SMART" id="SM00448">
    <property type="entry name" value="REC"/>
    <property type="match status" value="1"/>
</dbReference>
<dbReference type="Pfam" id="PF00072">
    <property type="entry name" value="Response_reg"/>
    <property type="match status" value="1"/>
</dbReference>
<dbReference type="PROSITE" id="PS01124">
    <property type="entry name" value="HTH_ARAC_FAMILY_2"/>
    <property type="match status" value="1"/>
</dbReference>
<dbReference type="InterPro" id="IPR041522">
    <property type="entry name" value="CdaR_GGDEF"/>
</dbReference>
<proteinExistence type="predicted"/>
<comment type="caution">
    <text evidence="11">The sequence shown here is derived from an EMBL/GenBank/DDBJ whole genome shotgun (WGS) entry which is preliminary data.</text>
</comment>
<dbReference type="InterPro" id="IPR009057">
    <property type="entry name" value="Homeodomain-like_sf"/>
</dbReference>
<evidence type="ECO:0000256" key="7">
    <source>
        <dbReference type="ARBA" id="ARBA00023163"/>
    </source>
</evidence>
<feature type="modified residue" description="4-aspartylphosphate" evidence="8">
    <location>
        <position position="79"/>
    </location>
</feature>
<dbReference type="InterPro" id="IPR051552">
    <property type="entry name" value="HptR"/>
</dbReference>
<name>A0A3N9P4S0_9BACL</name>
<evidence type="ECO:0000256" key="1">
    <source>
        <dbReference type="ARBA" id="ARBA00004496"/>
    </source>
</evidence>
<keyword evidence="7" id="KW-0804">Transcription</keyword>
<dbReference type="GO" id="GO:0043565">
    <property type="term" value="F:sequence-specific DNA binding"/>
    <property type="evidence" value="ECO:0007669"/>
    <property type="project" value="InterPro"/>
</dbReference>
<feature type="domain" description="Response regulatory" evidence="10">
    <location>
        <begin position="27"/>
        <end position="144"/>
    </location>
</feature>
<dbReference type="Pfam" id="PF17853">
    <property type="entry name" value="GGDEF_2"/>
    <property type="match status" value="1"/>
</dbReference>
<dbReference type="InterPro" id="IPR018062">
    <property type="entry name" value="HTH_AraC-typ_CS"/>
</dbReference>
<reference evidence="11 12" key="1">
    <citation type="submission" date="2018-11" db="EMBL/GenBank/DDBJ databases">
        <title>Genome sequence of strain 7197.</title>
        <authorList>
            <person name="Gao J."/>
            <person name="Sun J."/>
        </authorList>
    </citation>
    <scope>NUCLEOTIDE SEQUENCE [LARGE SCALE GENOMIC DNA]</scope>
    <source>
        <strain evidence="11 12">7197</strain>
    </source>
</reference>
<dbReference type="InterPro" id="IPR018060">
    <property type="entry name" value="HTH_AraC"/>
</dbReference>
<evidence type="ECO:0000259" key="9">
    <source>
        <dbReference type="PROSITE" id="PS01124"/>
    </source>
</evidence>
<comment type="subcellular location">
    <subcellularLocation>
        <location evidence="1">Cytoplasm</location>
    </subcellularLocation>
</comment>
<evidence type="ECO:0000256" key="3">
    <source>
        <dbReference type="ARBA" id="ARBA00022553"/>
    </source>
</evidence>
<dbReference type="PROSITE" id="PS50110">
    <property type="entry name" value="RESPONSE_REGULATORY"/>
    <property type="match status" value="1"/>
</dbReference>
<dbReference type="PANTHER" id="PTHR42713:SF3">
    <property type="entry name" value="TRANSCRIPTIONAL REGULATORY PROTEIN HPTR"/>
    <property type="match status" value="1"/>
</dbReference>
<dbReference type="Gene3D" id="1.10.10.60">
    <property type="entry name" value="Homeodomain-like"/>
    <property type="match status" value="2"/>
</dbReference>
<accession>A0A3N9P4S0</accession>
<dbReference type="Proteomes" id="UP000282529">
    <property type="component" value="Unassembled WGS sequence"/>
</dbReference>
<evidence type="ECO:0000256" key="8">
    <source>
        <dbReference type="PROSITE-ProRule" id="PRU00169"/>
    </source>
</evidence>
<evidence type="ECO:0000256" key="2">
    <source>
        <dbReference type="ARBA" id="ARBA00022490"/>
    </source>
</evidence>
<dbReference type="SMART" id="SM00342">
    <property type="entry name" value="HTH_ARAC"/>
    <property type="match status" value="1"/>
</dbReference>
<dbReference type="CDD" id="cd17536">
    <property type="entry name" value="REC_YesN-like"/>
    <property type="match status" value="1"/>
</dbReference>
<keyword evidence="3 8" id="KW-0597">Phosphoprotein</keyword>
<dbReference type="AlphaFoldDB" id="A0A3N9P4S0"/>
<dbReference type="GO" id="GO:0005737">
    <property type="term" value="C:cytoplasm"/>
    <property type="evidence" value="ECO:0007669"/>
    <property type="project" value="UniProtKB-SubCell"/>
</dbReference>
<keyword evidence="4" id="KW-0902">Two-component regulatory system</keyword>
<evidence type="ECO:0000256" key="4">
    <source>
        <dbReference type="ARBA" id="ARBA00023012"/>
    </source>
</evidence>
<evidence type="ECO:0000259" key="10">
    <source>
        <dbReference type="PROSITE" id="PS50110"/>
    </source>
</evidence>
<dbReference type="SUPFAM" id="SSF46689">
    <property type="entry name" value="Homeodomain-like"/>
    <property type="match status" value="2"/>
</dbReference>
<keyword evidence="6" id="KW-0238">DNA-binding</keyword>